<dbReference type="InterPro" id="IPR012296">
    <property type="entry name" value="Nuclease_put_TT1808"/>
</dbReference>
<dbReference type="GO" id="GO:0004519">
    <property type="term" value="F:endonuclease activity"/>
    <property type="evidence" value="ECO:0007669"/>
    <property type="project" value="UniProtKB-KW"/>
</dbReference>
<dbReference type="Pfam" id="PF05685">
    <property type="entry name" value="Uma2"/>
    <property type="match status" value="1"/>
</dbReference>
<feature type="domain" description="Putative restriction endonuclease" evidence="1">
    <location>
        <begin position="12"/>
        <end position="171"/>
    </location>
</feature>
<proteinExistence type="predicted"/>
<dbReference type="RefSeq" id="WP_143075852.1">
    <property type="nucleotide sequence ID" value="NZ_FOXQ01000007.1"/>
</dbReference>
<dbReference type="SUPFAM" id="SSF52980">
    <property type="entry name" value="Restriction endonuclease-like"/>
    <property type="match status" value="1"/>
</dbReference>
<organism evidence="2 3">
    <name type="scientific">Parafilimonas terrae</name>
    <dbReference type="NCBI Taxonomy" id="1465490"/>
    <lineage>
        <taxon>Bacteria</taxon>
        <taxon>Pseudomonadati</taxon>
        <taxon>Bacteroidota</taxon>
        <taxon>Chitinophagia</taxon>
        <taxon>Chitinophagales</taxon>
        <taxon>Chitinophagaceae</taxon>
        <taxon>Parafilimonas</taxon>
    </lineage>
</organism>
<dbReference type="AlphaFoldDB" id="A0A1I5WYK3"/>
<name>A0A1I5WYK3_9BACT</name>
<keyword evidence="2" id="KW-0255">Endonuclease</keyword>
<keyword evidence="2" id="KW-0378">Hydrolase</keyword>
<sequence length="185" mass="21949">MRNAVNDKIYTVEEYIQYELKSDRRHEFINGQLFEMPGEKDINNQMAGLIYILLIQFLKSKGYQIYNHDVKVAIPDGRKFYYPDVFATKEEKSPDNQYIKYKPEIIVEVVSESTQVTDYVDKYIDYIKIASLRYYIIIEPETVLVTVYEKDETGNWFARKYTNINDAVKLEKLQTEFLVKDIYSA</sequence>
<evidence type="ECO:0000313" key="2">
    <source>
        <dbReference type="EMBL" id="SFQ24813.1"/>
    </source>
</evidence>
<reference evidence="2 3" key="1">
    <citation type="submission" date="2016-10" db="EMBL/GenBank/DDBJ databases">
        <authorList>
            <person name="de Groot N.N."/>
        </authorList>
    </citation>
    <scope>NUCLEOTIDE SEQUENCE [LARGE SCALE GENOMIC DNA]</scope>
    <source>
        <strain evidence="2 3">DSM 28286</strain>
    </source>
</reference>
<keyword evidence="2" id="KW-0540">Nuclease</keyword>
<dbReference type="STRING" id="1465490.SAMN05444277_10788"/>
<evidence type="ECO:0000313" key="3">
    <source>
        <dbReference type="Proteomes" id="UP000199031"/>
    </source>
</evidence>
<dbReference type="OrthoDB" id="675543at2"/>
<dbReference type="EMBL" id="FOXQ01000007">
    <property type="protein sequence ID" value="SFQ24813.1"/>
    <property type="molecule type" value="Genomic_DNA"/>
</dbReference>
<gene>
    <name evidence="2" type="ORF">SAMN05444277_10788</name>
</gene>
<accession>A0A1I5WYK3</accession>
<dbReference type="PANTHER" id="PTHR36558:SF1">
    <property type="entry name" value="RESTRICTION ENDONUCLEASE DOMAIN-CONTAINING PROTEIN-RELATED"/>
    <property type="match status" value="1"/>
</dbReference>
<protein>
    <submittedName>
        <fullName evidence="2">Endonuclease, Uma2 family (Restriction endonuclease fold)</fullName>
    </submittedName>
</protein>
<dbReference type="CDD" id="cd06260">
    <property type="entry name" value="DUF820-like"/>
    <property type="match status" value="1"/>
</dbReference>
<dbReference type="InterPro" id="IPR011335">
    <property type="entry name" value="Restrct_endonuc-II-like"/>
</dbReference>
<dbReference type="Proteomes" id="UP000199031">
    <property type="component" value="Unassembled WGS sequence"/>
</dbReference>
<dbReference type="Gene3D" id="3.90.1570.10">
    <property type="entry name" value="tt1808, chain A"/>
    <property type="match status" value="1"/>
</dbReference>
<evidence type="ECO:0000259" key="1">
    <source>
        <dbReference type="Pfam" id="PF05685"/>
    </source>
</evidence>
<dbReference type="PANTHER" id="PTHR36558">
    <property type="entry name" value="GLR1098 PROTEIN"/>
    <property type="match status" value="1"/>
</dbReference>
<keyword evidence="3" id="KW-1185">Reference proteome</keyword>
<dbReference type="InterPro" id="IPR008538">
    <property type="entry name" value="Uma2"/>
</dbReference>